<dbReference type="RefSeq" id="WP_342947050.1">
    <property type="nucleotide sequence ID" value="NZ_JAYMRV010000003.1"/>
</dbReference>
<sequence>MTQYIPALALHDVVKQFNGVPALRAASLEVRRGTVHGLIGQNGAGKSTLIKILAGIHHADGGTIAVDGVDRGPNGSASREPLSQIGFIHQERLLPATFTVAEALLSGNEPILGTRRTRFDRRSSPLGILDVRRMQREAREAVATHFGIDLAPNRLIAELSVAEQQIVQITRALMREPRILVFDEPTAALVNREVERLLQTIDRLRQRGLTILYVSHHLDEIAAICDRVTVLRDGKDVAHVDARTTPTEALVSAMIGTDATPRTARAPRTASAPLLSVHELHADKRFEQISFELGRGEIVGVTGLLGSGGKQLVRSLFGLEREVRGAITLDGKPVRLRRPADAVRAGIAFVPEDRRAHGVAQSLSVRENLTLSSLARFSRFGLLARRDERQAVRQAIDAFSIRAPGPEAPVRHLSGGNQQKVALGKWLIRGAGPGSRIYLLDEPTVGVDIGAKTEIYRMLERLANDGAAVLLFSSDLIELLEVTDRVLVMTRGRIVKELISRETSSQEVLAWATGARTGSNGEATAAPPRARRTERAA</sequence>
<dbReference type="InterPro" id="IPR027417">
    <property type="entry name" value="P-loop_NTPase"/>
</dbReference>
<name>A0ABU9RPI7_9BURK</name>
<keyword evidence="3" id="KW-0997">Cell inner membrane</keyword>
<keyword evidence="11" id="KW-1185">Reference proteome</keyword>
<dbReference type="InterPro" id="IPR050107">
    <property type="entry name" value="ABC_carbohydrate_import_ATPase"/>
</dbReference>
<dbReference type="SMART" id="SM00382">
    <property type="entry name" value="AAA"/>
    <property type="match status" value="2"/>
</dbReference>
<protein>
    <submittedName>
        <fullName evidence="10">Sugar ABC transporter ATP-binding protein</fullName>
    </submittedName>
</protein>
<evidence type="ECO:0000256" key="3">
    <source>
        <dbReference type="ARBA" id="ARBA00022519"/>
    </source>
</evidence>
<keyword evidence="7 10" id="KW-0067">ATP-binding</keyword>
<feature type="region of interest" description="Disordered" evidence="8">
    <location>
        <begin position="516"/>
        <end position="537"/>
    </location>
</feature>
<keyword evidence="5" id="KW-0677">Repeat</keyword>
<dbReference type="PANTHER" id="PTHR43790">
    <property type="entry name" value="CARBOHYDRATE TRANSPORT ATP-BINDING PROTEIN MG119-RELATED"/>
    <property type="match status" value="1"/>
</dbReference>
<keyword evidence="6" id="KW-0547">Nucleotide-binding</keyword>
<proteinExistence type="predicted"/>
<accession>A0ABU9RPI7</accession>
<gene>
    <name evidence="10" type="ORF">VSR73_12970</name>
</gene>
<dbReference type="GO" id="GO:0005524">
    <property type="term" value="F:ATP binding"/>
    <property type="evidence" value="ECO:0007669"/>
    <property type="project" value="UniProtKB-KW"/>
</dbReference>
<dbReference type="Gene3D" id="3.40.50.300">
    <property type="entry name" value="P-loop containing nucleotide triphosphate hydrolases"/>
    <property type="match status" value="2"/>
</dbReference>
<evidence type="ECO:0000256" key="8">
    <source>
        <dbReference type="SAM" id="MobiDB-lite"/>
    </source>
</evidence>
<dbReference type="PROSITE" id="PS00211">
    <property type="entry name" value="ABC_TRANSPORTER_1"/>
    <property type="match status" value="1"/>
</dbReference>
<evidence type="ECO:0000256" key="4">
    <source>
        <dbReference type="ARBA" id="ARBA00022597"/>
    </source>
</evidence>
<dbReference type="CDD" id="cd03216">
    <property type="entry name" value="ABC_Carb_Monos_I"/>
    <property type="match status" value="1"/>
</dbReference>
<evidence type="ECO:0000256" key="5">
    <source>
        <dbReference type="ARBA" id="ARBA00022737"/>
    </source>
</evidence>
<evidence type="ECO:0000259" key="9">
    <source>
        <dbReference type="PROSITE" id="PS50893"/>
    </source>
</evidence>
<keyword evidence="2" id="KW-1003">Cell membrane</keyword>
<dbReference type="EMBL" id="JAYMRV010000003">
    <property type="protein sequence ID" value="MEM5421970.1"/>
    <property type="molecule type" value="Genomic_DNA"/>
</dbReference>
<evidence type="ECO:0000313" key="10">
    <source>
        <dbReference type="EMBL" id="MEM5421970.1"/>
    </source>
</evidence>
<dbReference type="Proteomes" id="UP001489897">
    <property type="component" value="Unassembled WGS sequence"/>
</dbReference>
<evidence type="ECO:0000313" key="11">
    <source>
        <dbReference type="Proteomes" id="UP001489897"/>
    </source>
</evidence>
<evidence type="ECO:0000256" key="2">
    <source>
        <dbReference type="ARBA" id="ARBA00022475"/>
    </source>
</evidence>
<dbReference type="PANTHER" id="PTHR43790:SF9">
    <property type="entry name" value="GALACTOFURANOSE TRANSPORTER ATP-BINDING PROTEIN YTFR"/>
    <property type="match status" value="1"/>
</dbReference>
<dbReference type="InterPro" id="IPR003593">
    <property type="entry name" value="AAA+_ATPase"/>
</dbReference>
<keyword evidence="4" id="KW-0762">Sugar transport</keyword>
<dbReference type="SUPFAM" id="SSF52540">
    <property type="entry name" value="P-loop containing nucleoside triphosphate hydrolases"/>
    <property type="match status" value="2"/>
</dbReference>
<dbReference type="Pfam" id="PF00005">
    <property type="entry name" value="ABC_tran"/>
    <property type="match status" value="2"/>
</dbReference>
<feature type="domain" description="ABC transporter" evidence="9">
    <location>
        <begin position="264"/>
        <end position="516"/>
    </location>
</feature>
<reference evidence="10 11" key="1">
    <citation type="submission" date="2024-01" db="EMBL/GenBank/DDBJ databases">
        <title>The diversity of rhizobia nodulating Mimosa spp. in eleven states of Brazil covering several biomes is determined by host plant, location, and edaphic factors.</title>
        <authorList>
            <person name="Rouws L."/>
            <person name="Barauna A."/>
            <person name="Beukes C."/>
            <person name="De Faria S.M."/>
            <person name="Gross E."/>
            <person name="Dos Reis Junior F.B."/>
            <person name="Simon M."/>
            <person name="Maluk M."/>
            <person name="Odee D.W."/>
            <person name="Kenicer G."/>
            <person name="Young J.P.W."/>
            <person name="Reis V.M."/>
            <person name="Zilli J."/>
            <person name="James E.K."/>
        </authorList>
    </citation>
    <scope>NUCLEOTIDE SEQUENCE [LARGE SCALE GENOMIC DNA]</scope>
    <source>
        <strain evidence="10 11">JPY167</strain>
    </source>
</reference>
<feature type="domain" description="ABC transporter" evidence="9">
    <location>
        <begin position="8"/>
        <end position="258"/>
    </location>
</feature>
<keyword evidence="1" id="KW-0813">Transport</keyword>
<evidence type="ECO:0000256" key="7">
    <source>
        <dbReference type="ARBA" id="ARBA00022840"/>
    </source>
</evidence>
<keyword evidence="3" id="KW-0472">Membrane</keyword>
<dbReference type="InterPro" id="IPR017871">
    <property type="entry name" value="ABC_transporter-like_CS"/>
</dbReference>
<comment type="caution">
    <text evidence="10">The sequence shown here is derived from an EMBL/GenBank/DDBJ whole genome shotgun (WGS) entry which is preliminary data.</text>
</comment>
<organism evidence="10 11">
    <name type="scientific">Paraburkholderia ferrariae</name>
    <dbReference type="NCBI Taxonomy" id="386056"/>
    <lineage>
        <taxon>Bacteria</taxon>
        <taxon>Pseudomonadati</taxon>
        <taxon>Pseudomonadota</taxon>
        <taxon>Betaproteobacteria</taxon>
        <taxon>Burkholderiales</taxon>
        <taxon>Burkholderiaceae</taxon>
        <taxon>Paraburkholderia</taxon>
    </lineage>
</organism>
<dbReference type="InterPro" id="IPR003439">
    <property type="entry name" value="ABC_transporter-like_ATP-bd"/>
</dbReference>
<dbReference type="CDD" id="cd03215">
    <property type="entry name" value="ABC_Carb_Monos_II"/>
    <property type="match status" value="1"/>
</dbReference>
<dbReference type="PROSITE" id="PS50893">
    <property type="entry name" value="ABC_TRANSPORTER_2"/>
    <property type="match status" value="2"/>
</dbReference>
<evidence type="ECO:0000256" key="6">
    <source>
        <dbReference type="ARBA" id="ARBA00022741"/>
    </source>
</evidence>
<evidence type="ECO:0000256" key="1">
    <source>
        <dbReference type="ARBA" id="ARBA00022448"/>
    </source>
</evidence>